<dbReference type="OrthoDB" id="7066954at2"/>
<accession>A0A3N1XSW3</accession>
<evidence type="ECO:0000259" key="2">
    <source>
        <dbReference type="Pfam" id="PF08750"/>
    </source>
</evidence>
<dbReference type="Proteomes" id="UP000276634">
    <property type="component" value="Unassembled WGS sequence"/>
</dbReference>
<evidence type="ECO:0000313" key="3">
    <source>
        <dbReference type="EMBL" id="ROR29730.1"/>
    </source>
</evidence>
<organism evidence="3 4">
    <name type="scientific">Inmirania thermothiophila</name>
    <dbReference type="NCBI Taxonomy" id="1750597"/>
    <lineage>
        <taxon>Bacteria</taxon>
        <taxon>Pseudomonadati</taxon>
        <taxon>Pseudomonadota</taxon>
        <taxon>Gammaproteobacteria</taxon>
        <taxon>Chromatiales</taxon>
        <taxon>Ectothiorhodospiraceae</taxon>
        <taxon>Inmirania</taxon>
    </lineage>
</organism>
<keyword evidence="1" id="KW-0732">Signal</keyword>
<reference evidence="3 4" key="1">
    <citation type="submission" date="2018-11" db="EMBL/GenBank/DDBJ databases">
        <title>Genomic Encyclopedia of Type Strains, Phase IV (KMG-IV): sequencing the most valuable type-strain genomes for metagenomic binning, comparative biology and taxonomic classification.</title>
        <authorList>
            <person name="Goeker M."/>
        </authorList>
    </citation>
    <scope>NUCLEOTIDE SEQUENCE [LARGE SCALE GENOMIC DNA]</scope>
    <source>
        <strain evidence="3 4">DSM 100275</strain>
    </source>
</reference>
<dbReference type="AlphaFoldDB" id="A0A3N1XSW3"/>
<evidence type="ECO:0000313" key="4">
    <source>
        <dbReference type="Proteomes" id="UP000276634"/>
    </source>
</evidence>
<dbReference type="InterPro" id="IPR014861">
    <property type="entry name" value="CNP1-like_dom"/>
</dbReference>
<comment type="caution">
    <text evidence="3">The sequence shown here is derived from an EMBL/GenBank/DDBJ whole genome shotgun (WGS) entry which is preliminary data.</text>
</comment>
<dbReference type="EMBL" id="RJVI01000003">
    <property type="protein sequence ID" value="ROR29730.1"/>
    <property type="molecule type" value="Genomic_DNA"/>
</dbReference>
<evidence type="ECO:0000256" key="1">
    <source>
        <dbReference type="SAM" id="SignalP"/>
    </source>
</evidence>
<name>A0A3N1XSW3_9GAMM</name>
<feature type="chain" id="PRO_5018202794" evidence="1">
    <location>
        <begin position="21"/>
        <end position="151"/>
    </location>
</feature>
<protein>
    <submittedName>
        <fullName evidence="3">CNP1-like family protein</fullName>
    </submittedName>
</protein>
<proteinExistence type="predicted"/>
<keyword evidence="4" id="KW-1185">Reference proteome</keyword>
<dbReference type="RefSeq" id="WP_123402123.1">
    <property type="nucleotide sequence ID" value="NZ_RJVI01000003.1"/>
</dbReference>
<dbReference type="Pfam" id="PF08750">
    <property type="entry name" value="CNP1"/>
    <property type="match status" value="1"/>
</dbReference>
<sequence>MNGSILPALVVGAAALPAAAAPVPLPAGVPGQWIELEVRDRAVLRYAIAPESLAVGGDGVVRYVVALPSGSARNVVFEGIRCGDARYTLYAYLAPDGRWRRYPGEGWHRVARGAGHRVVLYRRHFCDQRGRPRPRAEILRRLGAEAVRGAP</sequence>
<gene>
    <name evidence="3" type="ORF">EDC57_2407</name>
</gene>
<feature type="domain" description="CNP1-like uncharacterised" evidence="2">
    <location>
        <begin position="25"/>
        <end position="142"/>
    </location>
</feature>
<feature type="signal peptide" evidence="1">
    <location>
        <begin position="1"/>
        <end position="20"/>
    </location>
</feature>